<feature type="transmembrane region" description="Helical" evidence="1">
    <location>
        <begin position="184"/>
        <end position="209"/>
    </location>
</feature>
<feature type="transmembrane region" description="Helical" evidence="1">
    <location>
        <begin position="500"/>
        <end position="523"/>
    </location>
</feature>
<proteinExistence type="predicted"/>
<keyword evidence="1" id="KW-1133">Transmembrane helix</keyword>
<dbReference type="KEGG" id="eiv:EIN_417410"/>
<dbReference type="PANTHER" id="PTHR34730:SF1">
    <property type="entry name" value="PARAQUAT-INDUCIBLE PROTEIN A"/>
    <property type="match status" value="1"/>
</dbReference>
<protein>
    <submittedName>
        <fullName evidence="2">Uncharacterized protein</fullName>
    </submittedName>
</protein>
<feature type="transmembrane region" description="Helical" evidence="1">
    <location>
        <begin position="681"/>
        <end position="707"/>
    </location>
</feature>
<evidence type="ECO:0000313" key="2">
    <source>
        <dbReference type="EMBL" id="ELP83632.1"/>
    </source>
</evidence>
<gene>
    <name evidence="2" type="ORF">EIN_417410</name>
</gene>
<dbReference type="AlphaFoldDB" id="A0A0A1TUG0"/>
<dbReference type="EMBL" id="KB207254">
    <property type="protein sequence ID" value="ELP83632.1"/>
    <property type="molecule type" value="Genomic_DNA"/>
</dbReference>
<feature type="transmembrane region" description="Helical" evidence="1">
    <location>
        <begin position="355"/>
        <end position="381"/>
    </location>
</feature>
<evidence type="ECO:0000313" key="3">
    <source>
        <dbReference type="Proteomes" id="UP000014680"/>
    </source>
</evidence>
<reference evidence="2 3" key="1">
    <citation type="submission" date="2012-10" db="EMBL/GenBank/DDBJ databases">
        <authorList>
            <person name="Zafar N."/>
            <person name="Inman J."/>
            <person name="Hall N."/>
            <person name="Lorenzi H."/>
            <person name="Caler E."/>
        </authorList>
    </citation>
    <scope>NUCLEOTIDE SEQUENCE [LARGE SCALE GENOMIC DNA]</scope>
    <source>
        <strain evidence="2 3">IP1</strain>
    </source>
</reference>
<feature type="transmembrane region" description="Helical" evidence="1">
    <location>
        <begin position="615"/>
        <end position="635"/>
    </location>
</feature>
<feature type="transmembrane region" description="Helical" evidence="1">
    <location>
        <begin position="451"/>
        <end position="471"/>
    </location>
</feature>
<keyword evidence="3" id="KW-1185">Reference proteome</keyword>
<dbReference type="RefSeq" id="XP_004182978.1">
    <property type="nucleotide sequence ID" value="XM_004182930.1"/>
</dbReference>
<feature type="transmembrane region" description="Helical" evidence="1">
    <location>
        <begin position="402"/>
        <end position="423"/>
    </location>
</feature>
<dbReference type="Proteomes" id="UP000014680">
    <property type="component" value="Unassembled WGS sequence"/>
</dbReference>
<organism evidence="2 3">
    <name type="scientific">Entamoeba invadens IP1</name>
    <dbReference type="NCBI Taxonomy" id="370355"/>
    <lineage>
        <taxon>Eukaryota</taxon>
        <taxon>Amoebozoa</taxon>
        <taxon>Evosea</taxon>
        <taxon>Archamoebae</taxon>
        <taxon>Mastigamoebida</taxon>
        <taxon>Entamoebidae</taxon>
        <taxon>Entamoeba</taxon>
    </lineage>
</organism>
<feature type="transmembrane region" description="Helical" evidence="1">
    <location>
        <begin position="294"/>
        <end position="313"/>
    </location>
</feature>
<dbReference type="PANTHER" id="PTHR34730">
    <property type="entry name" value="UNNAMED PRODUCT"/>
    <property type="match status" value="1"/>
</dbReference>
<evidence type="ECO:0000256" key="1">
    <source>
        <dbReference type="SAM" id="Phobius"/>
    </source>
</evidence>
<sequence length="744" mass="84227">MCSEEDKCDFQVHNQMGLNALDILVKIALNLTVNGSVVSSNGETLRQDLGVAVALKYNEIDSRFQLVVDLNKFQNFSESMMVNGECWKGLMENGTGIPTIKVDTALDSFKVTAESVDIHEGIQTVINALSDIVVYTYKDTFPVLANGFANEVVRTSMNEGIENATIEECDYIVDPPFMSFDHEFVLIGVIVSVILGLIFCAIAIGFLFVRKREMKKKAEELQRTGGVLLSPEQVSVLSNETGVEKNEGDALIHEGEDEKSLWKKMSEKVVWFFKQYIRTDHEGVSMFLDDRISIIIRVIVPLVIFLTFAVFITDKTGIGCAVRVFVLFGNNNKINALVSSYGLMDTVTNMWHAGIYPLAILILLFSCIWPYTKLILLFFTWTTPPTIMSTKVRYRILYVLDALGKWSFLDSYVMTLMVVSFYFNVPLPIYHPENVTTPMKIQLWVDPEFCFTALVAGTIVTLLLSHVMLYIHEDILSSKTDNIGSEAVHKRPLFMYSRFIFVRILVVVLIIISMILVIVGMLLNSFSFDFMGMTGWALDLLNYPQHRIFSIMDLGIQLPGDTREPNSFVVRFIQVTYFVTIVAIPLLHMIMMLFLWVTPMTRKVQFYVLKMCQILYAWSCIDVFIISVIAAVVQLSQFAAFMVEPFCGKTIPAIGMSFDELIGKYLGDKKYVKGHETCFEVMAVLTSGCWTLFAGVIVYTVASLFITKISKKALDKRLPTQEEIDRYKAERREEDKLPLLEGTV</sequence>
<feature type="transmembrane region" description="Helical" evidence="1">
    <location>
        <begin position="575"/>
        <end position="595"/>
    </location>
</feature>
<dbReference type="VEuPathDB" id="AmoebaDB:EIN_417410"/>
<dbReference type="OrthoDB" id="445675at2759"/>
<dbReference type="GeneID" id="14882598"/>
<accession>A0A0A1TUG0</accession>
<dbReference type="OMA" id="KMFFANE"/>
<keyword evidence="1" id="KW-0812">Transmembrane</keyword>
<keyword evidence="1" id="KW-0472">Membrane</keyword>
<dbReference type="Pfam" id="PF04403">
    <property type="entry name" value="PqiA"/>
    <property type="match status" value="2"/>
</dbReference>
<name>A0A0A1TUG0_ENTIV</name>
<dbReference type="InterPro" id="IPR007498">
    <property type="entry name" value="PqiA-like"/>
</dbReference>